<dbReference type="Pfam" id="PF00005">
    <property type="entry name" value="ABC_tran"/>
    <property type="match status" value="1"/>
</dbReference>
<dbReference type="InterPro" id="IPR027417">
    <property type="entry name" value="P-loop_NTPase"/>
</dbReference>
<proteinExistence type="inferred from homology"/>
<dbReference type="NCBIfam" id="TIGR01978">
    <property type="entry name" value="sufC"/>
    <property type="match status" value="1"/>
</dbReference>
<dbReference type="PANTHER" id="PTHR43204:SF1">
    <property type="entry name" value="ABC TRANSPORTER I FAMILY MEMBER 6, CHLOROPLASTIC"/>
    <property type="match status" value="1"/>
</dbReference>
<feature type="domain" description="ABC transporter" evidence="4">
    <location>
        <begin position="6"/>
        <end position="247"/>
    </location>
</feature>
<dbReference type="eggNOG" id="COG0396">
    <property type="taxonomic scope" value="Bacteria"/>
</dbReference>
<evidence type="ECO:0000313" key="6">
    <source>
        <dbReference type="Proteomes" id="UP000215383"/>
    </source>
</evidence>
<keyword evidence="2" id="KW-0547">Nucleotide-binding</keyword>
<reference evidence="5 6" key="1">
    <citation type="submission" date="2017-06" db="EMBL/GenBank/DDBJ databases">
        <authorList>
            <consortium name="Pathogen Informatics"/>
        </authorList>
    </citation>
    <scope>NUCLEOTIDE SEQUENCE [LARGE SCALE GENOMIC DNA]</scope>
    <source>
        <strain evidence="5 6">NCTC10570</strain>
    </source>
</reference>
<dbReference type="RefSeq" id="WP_027889271.1">
    <property type="nucleotide sequence ID" value="NZ_LT906446.1"/>
</dbReference>
<keyword evidence="3 5" id="KW-0067">ATP-binding</keyword>
<dbReference type="InterPro" id="IPR017871">
    <property type="entry name" value="ABC_transporter-like_CS"/>
</dbReference>
<organism evidence="5 6">
    <name type="scientific">Megamonas hypermegale</name>
    <dbReference type="NCBI Taxonomy" id="158847"/>
    <lineage>
        <taxon>Bacteria</taxon>
        <taxon>Bacillati</taxon>
        <taxon>Bacillota</taxon>
        <taxon>Negativicutes</taxon>
        <taxon>Selenomonadales</taxon>
        <taxon>Selenomonadaceae</taxon>
        <taxon>Megamonas</taxon>
    </lineage>
</organism>
<dbReference type="SUPFAM" id="SSF52540">
    <property type="entry name" value="P-loop containing nucleoside triphosphate hydrolases"/>
    <property type="match status" value="1"/>
</dbReference>
<comment type="similarity">
    <text evidence="1">Belongs to the ABC transporter superfamily. Ycf16 family.</text>
</comment>
<keyword evidence="6" id="KW-1185">Reference proteome</keyword>
<accession>A0A239TD64</accession>
<gene>
    <name evidence="5" type="ORF">SAMEA4364220_00448</name>
</gene>
<evidence type="ECO:0000256" key="3">
    <source>
        <dbReference type="ARBA" id="ARBA00022840"/>
    </source>
</evidence>
<sequence length="252" mass="28138">MNNTLLTINNLTTSADDKTILRDLNLKINSGETHVLMGPNGAGKSTLGNVILGNPQYTVNKGSIVWEDEDITALRTDERAKKGMFMSFQSPIEIPGISISQFIRTAMEANSTQKIRFKDFRAKMNEAIKTLNINPNWINRELNVGFSGGERKKIEMLQLLMLQPKFAILDETDSGLDVDAVKTVSQGIEAFQKEDNHSLLIITHNSKILQYLDIDYVHIIVNGTIIKTGDASLIKLINEQGYEPFINSRQGD</sequence>
<dbReference type="PROSITE" id="PS00211">
    <property type="entry name" value="ABC_TRANSPORTER_1"/>
    <property type="match status" value="1"/>
</dbReference>
<evidence type="ECO:0000259" key="4">
    <source>
        <dbReference type="PROSITE" id="PS50893"/>
    </source>
</evidence>
<name>A0A239TD64_9FIRM</name>
<dbReference type="GO" id="GO:0005524">
    <property type="term" value="F:ATP binding"/>
    <property type="evidence" value="ECO:0007669"/>
    <property type="project" value="UniProtKB-KW"/>
</dbReference>
<dbReference type="EMBL" id="LT906446">
    <property type="protein sequence ID" value="SNU95621.1"/>
    <property type="molecule type" value="Genomic_DNA"/>
</dbReference>
<dbReference type="GO" id="GO:0016887">
    <property type="term" value="F:ATP hydrolysis activity"/>
    <property type="evidence" value="ECO:0007669"/>
    <property type="project" value="InterPro"/>
</dbReference>
<dbReference type="AlphaFoldDB" id="A0A239TD64"/>
<protein>
    <submittedName>
        <fullName evidence="5">Probable ABC transporter ATP-binding protein M6_Spy0273</fullName>
    </submittedName>
</protein>
<evidence type="ECO:0000256" key="2">
    <source>
        <dbReference type="ARBA" id="ARBA00022741"/>
    </source>
</evidence>
<dbReference type="CDD" id="cd03217">
    <property type="entry name" value="ABC_FeS_Assembly"/>
    <property type="match status" value="1"/>
</dbReference>
<dbReference type="Proteomes" id="UP000215383">
    <property type="component" value="Chromosome 1"/>
</dbReference>
<evidence type="ECO:0000313" key="5">
    <source>
        <dbReference type="EMBL" id="SNU95621.1"/>
    </source>
</evidence>
<dbReference type="InterPro" id="IPR003439">
    <property type="entry name" value="ABC_transporter-like_ATP-bd"/>
</dbReference>
<dbReference type="GeneID" id="78506481"/>
<dbReference type="PANTHER" id="PTHR43204">
    <property type="entry name" value="ABC TRANSPORTER I FAMILY MEMBER 6, CHLOROPLASTIC"/>
    <property type="match status" value="1"/>
</dbReference>
<dbReference type="InterPro" id="IPR010230">
    <property type="entry name" value="FeS-cluster_ATPase_SufC"/>
</dbReference>
<dbReference type="PROSITE" id="PS50893">
    <property type="entry name" value="ABC_TRANSPORTER_2"/>
    <property type="match status" value="1"/>
</dbReference>
<dbReference type="Gene3D" id="3.40.50.300">
    <property type="entry name" value="P-loop containing nucleotide triphosphate hydrolases"/>
    <property type="match status" value="1"/>
</dbReference>
<evidence type="ECO:0000256" key="1">
    <source>
        <dbReference type="ARBA" id="ARBA00006216"/>
    </source>
</evidence>